<reference evidence="1" key="2">
    <citation type="submission" date="2024-03" db="EMBL/GenBank/DDBJ databases">
        <authorList>
            <person name="Ni Y."/>
            <person name="Xu T."/>
            <person name="Yan S."/>
            <person name="Chen L."/>
            <person name="Wang Y."/>
        </authorList>
    </citation>
    <scope>NUCLEOTIDE SEQUENCE</scope>
    <source>
        <strain evidence="1">NBD1</strain>
    </source>
</reference>
<evidence type="ECO:0000313" key="1">
    <source>
        <dbReference type="EMBL" id="DBA51929.1"/>
    </source>
</evidence>
<dbReference type="EMBL" id="BK067787">
    <property type="protein sequence ID" value="DBA51929.1"/>
    <property type="molecule type" value="Genomic_DNA"/>
</dbReference>
<dbReference type="SUPFAM" id="SSF52540">
    <property type="entry name" value="P-loop containing nucleoside triphosphate hydrolases"/>
    <property type="match status" value="1"/>
</dbReference>
<organism evidence="1">
    <name type="scientific">Nitrosopumilaceae spindle-shaped virus</name>
    <dbReference type="NCBI Taxonomy" id="3065433"/>
    <lineage>
        <taxon>Viruses</taxon>
    </lineage>
</organism>
<proteinExistence type="predicted"/>
<dbReference type="InterPro" id="IPR027417">
    <property type="entry name" value="P-loop_NTPase"/>
</dbReference>
<name>A0AAT9JAK5_9VIRU</name>
<dbReference type="Gene3D" id="3.40.50.300">
    <property type="entry name" value="P-loop containing nucleotide triphosphate hydrolases"/>
    <property type="match status" value="1"/>
</dbReference>
<sequence>MPLIEREVSVQVTEKKDKFLPTIVKWKGENMIRNESFLAAVDEIVNWSMEIDVTRIGLVGDMNSGKTTLAEALAHSIHKRSSIAWAVKKFYERDLMNFEETLKNLKPCNYILIFDDVSFLDAKHNKTAINKVKESVTKIRHLEGGQDVKIILIYNYHYSKGLDKYLRMADFRLFLTVGSEEDTNMEGIVGTKMMGLVDFFSRARQKGVIKKYFPSPAKMRNKKTFAYKWRDPFIPVLFYNNQTLRMIISPTRAWLDPICSICSSANQEASDIDVDRFIKEYEEKYSPPVVKAIIKQFLKEQGVNTYSKNYVSCRRYLDKALEMKTINLEDLALHYNFTPTVTKMKKKLDGVLIE</sequence>
<reference evidence="1" key="1">
    <citation type="journal article" date="2024" name="Environ. Microbiol. Rep.">
        <title>Hiding in plain sight: The discovery of complete genomes of 11 hypothetical spindle-shaped viruses that putatively infect mesophilic ammonia-oxidizing archaea.</title>
        <authorList>
            <person name="Ni Y."/>
            <person name="Xu T."/>
            <person name="Yan S."/>
            <person name="Chen L."/>
            <person name="Wang Y."/>
        </authorList>
    </citation>
    <scope>NUCLEOTIDE SEQUENCE</scope>
    <source>
        <strain evidence="1">NBD1</strain>
    </source>
</reference>
<accession>A0AAT9JAK5</accession>
<protein>
    <submittedName>
        <fullName evidence="1">ORF13</fullName>
    </submittedName>
</protein>